<evidence type="ECO:0000256" key="2">
    <source>
        <dbReference type="SAM" id="SignalP"/>
    </source>
</evidence>
<evidence type="ECO:0000256" key="1">
    <source>
        <dbReference type="SAM" id="MobiDB-lite"/>
    </source>
</evidence>
<keyword evidence="4" id="KW-1185">Reference proteome</keyword>
<reference evidence="4" key="1">
    <citation type="submission" date="2017-02" db="EMBL/GenBank/DDBJ databases">
        <title>Tessaracoccus aquaemaris sp. nov., isolated from the intestine of a Korean rockfish, Sebastes schlegelii, in a marine aquaculture pond.</title>
        <authorList>
            <person name="Tak E.J."/>
            <person name="Bae J.-W."/>
        </authorList>
    </citation>
    <scope>NUCLEOTIDE SEQUENCE [LARGE SCALE GENOMIC DNA]</scope>
    <source>
        <strain evidence="4">NSG39</strain>
    </source>
</reference>
<dbReference type="Proteomes" id="UP000188145">
    <property type="component" value="Chromosome"/>
</dbReference>
<dbReference type="EMBL" id="CP019606">
    <property type="protein sequence ID" value="AQP48989.1"/>
    <property type="molecule type" value="Genomic_DNA"/>
</dbReference>
<evidence type="ECO:0000313" key="3">
    <source>
        <dbReference type="EMBL" id="AQP48989.1"/>
    </source>
</evidence>
<name>A0A1Q2CS93_9ACTN</name>
<evidence type="ECO:0008006" key="5">
    <source>
        <dbReference type="Google" id="ProtNLM"/>
    </source>
</evidence>
<evidence type="ECO:0000313" key="4">
    <source>
        <dbReference type="Proteomes" id="UP000188145"/>
    </source>
</evidence>
<keyword evidence="2" id="KW-0732">Signal</keyword>
<organism evidence="3 4">
    <name type="scientific">Tessaracoccus aquimaris</name>
    <dbReference type="NCBI Taxonomy" id="1332264"/>
    <lineage>
        <taxon>Bacteria</taxon>
        <taxon>Bacillati</taxon>
        <taxon>Actinomycetota</taxon>
        <taxon>Actinomycetes</taxon>
        <taxon>Propionibacteriales</taxon>
        <taxon>Propionibacteriaceae</taxon>
        <taxon>Tessaracoccus</taxon>
    </lineage>
</organism>
<dbReference type="AlphaFoldDB" id="A0A1Q2CS93"/>
<dbReference type="PROSITE" id="PS51257">
    <property type="entry name" value="PROKAR_LIPOPROTEIN"/>
    <property type="match status" value="1"/>
</dbReference>
<sequence length="203" mass="21539">MRSWMTAACAAATTLTLLSGCTAGPNPSPSPTVVASEHEEPEPPAVPVETEPESTPSPAPQQGAIAQPDEKIVASLECEDVSKATHRSYEKRWGRPGLSEATQVFVGEGIDPGSRWWVVVDFSDAPTPESPAKGAAYLTNAEDVDGEAQWLVAGSAESVDPPGYGKYFPNVKWDLEGQRRLVSAVAKGYQCLGKEYPEPVAAN</sequence>
<gene>
    <name evidence="3" type="ORF">BW730_17290</name>
</gene>
<feature type="compositionally biased region" description="Low complexity" evidence="1">
    <location>
        <begin position="47"/>
        <end position="56"/>
    </location>
</feature>
<dbReference type="RefSeq" id="WP_077687343.1">
    <property type="nucleotide sequence ID" value="NZ_CP019606.1"/>
</dbReference>
<protein>
    <recommendedName>
        <fullName evidence="5">Lipoprotein</fullName>
    </recommendedName>
</protein>
<proteinExistence type="predicted"/>
<feature type="signal peptide" evidence="2">
    <location>
        <begin position="1"/>
        <end position="23"/>
    </location>
</feature>
<feature type="chain" id="PRO_5038413484" description="Lipoprotein" evidence="2">
    <location>
        <begin position="24"/>
        <end position="203"/>
    </location>
</feature>
<accession>A0A1Q2CS93</accession>
<dbReference type="KEGG" id="tes:BW730_17290"/>
<feature type="region of interest" description="Disordered" evidence="1">
    <location>
        <begin position="19"/>
        <end position="69"/>
    </location>
</feature>